<protein>
    <recommendedName>
        <fullName evidence="1">diguanylate cyclase</fullName>
        <ecNumber evidence="1">2.7.7.65</ecNumber>
    </recommendedName>
</protein>
<feature type="transmembrane region" description="Helical" evidence="3">
    <location>
        <begin position="51"/>
        <end position="69"/>
    </location>
</feature>
<dbReference type="GO" id="GO:0005886">
    <property type="term" value="C:plasma membrane"/>
    <property type="evidence" value="ECO:0007669"/>
    <property type="project" value="TreeGrafter"/>
</dbReference>
<dbReference type="SMART" id="SM00267">
    <property type="entry name" value="GGDEF"/>
    <property type="match status" value="1"/>
</dbReference>
<dbReference type="NCBIfam" id="TIGR00254">
    <property type="entry name" value="GGDEF"/>
    <property type="match status" value="1"/>
</dbReference>
<dbReference type="SUPFAM" id="SSF55073">
    <property type="entry name" value="Nucleotide cyclase"/>
    <property type="match status" value="1"/>
</dbReference>
<dbReference type="Proteomes" id="UP000708298">
    <property type="component" value="Unassembled WGS sequence"/>
</dbReference>
<keyword evidence="3" id="KW-0812">Transmembrane</keyword>
<evidence type="ECO:0000256" key="3">
    <source>
        <dbReference type="SAM" id="Phobius"/>
    </source>
</evidence>
<evidence type="ECO:0000259" key="4">
    <source>
        <dbReference type="PROSITE" id="PS50887"/>
    </source>
</evidence>
<dbReference type="InterPro" id="IPR000160">
    <property type="entry name" value="GGDEF_dom"/>
</dbReference>
<dbReference type="Gene3D" id="3.30.70.270">
    <property type="match status" value="1"/>
</dbReference>
<keyword evidence="6" id="KW-1185">Reference proteome</keyword>
<comment type="caution">
    <text evidence="5">The sequence shown here is derived from an EMBL/GenBank/DDBJ whole genome shotgun (WGS) entry which is preliminary data.</text>
</comment>
<feature type="transmembrane region" description="Helical" evidence="3">
    <location>
        <begin position="137"/>
        <end position="155"/>
    </location>
</feature>
<dbReference type="RefSeq" id="WP_227320881.1">
    <property type="nucleotide sequence ID" value="NZ_JAESVB010000003.1"/>
</dbReference>
<feature type="domain" description="GGDEF" evidence="4">
    <location>
        <begin position="237"/>
        <end position="378"/>
    </location>
</feature>
<dbReference type="GO" id="GO:1902201">
    <property type="term" value="P:negative regulation of bacterial-type flagellum-dependent cell motility"/>
    <property type="evidence" value="ECO:0007669"/>
    <property type="project" value="TreeGrafter"/>
</dbReference>
<organism evidence="5 6">
    <name type="scientific">Acidisoma silvae</name>
    <dbReference type="NCBI Taxonomy" id="2802396"/>
    <lineage>
        <taxon>Bacteria</taxon>
        <taxon>Pseudomonadati</taxon>
        <taxon>Pseudomonadota</taxon>
        <taxon>Alphaproteobacteria</taxon>
        <taxon>Acetobacterales</taxon>
        <taxon>Acidocellaceae</taxon>
        <taxon>Acidisoma</taxon>
    </lineage>
</organism>
<dbReference type="InterPro" id="IPR050469">
    <property type="entry name" value="Diguanylate_Cyclase"/>
</dbReference>
<keyword evidence="3" id="KW-1133">Transmembrane helix</keyword>
<evidence type="ECO:0000313" key="6">
    <source>
        <dbReference type="Proteomes" id="UP000708298"/>
    </source>
</evidence>
<dbReference type="InterPro" id="IPR029787">
    <property type="entry name" value="Nucleotide_cyclase"/>
</dbReference>
<evidence type="ECO:0000313" key="5">
    <source>
        <dbReference type="EMBL" id="MCB8875212.1"/>
    </source>
</evidence>
<feature type="transmembrane region" description="Helical" evidence="3">
    <location>
        <begin position="24"/>
        <end position="45"/>
    </location>
</feature>
<reference evidence="5" key="1">
    <citation type="journal article" date="2021" name="Microorganisms">
        <title>Acidisoma silvae sp. nov. and Acidisomacellulosilytica sp. nov., Two Acidophilic Bacteria Isolated from Decaying Wood, Hydrolyzing Cellulose and Producing Poly-3-hydroxybutyrate.</title>
        <authorList>
            <person name="Mieszkin S."/>
            <person name="Pouder E."/>
            <person name="Uroz S."/>
            <person name="Simon-Colin C."/>
            <person name="Alain K."/>
        </authorList>
    </citation>
    <scope>NUCLEOTIDE SEQUENCE</scope>
    <source>
        <strain evidence="5">HW T2.11</strain>
    </source>
</reference>
<dbReference type="PANTHER" id="PTHR45138">
    <property type="entry name" value="REGULATORY COMPONENTS OF SENSORY TRANSDUCTION SYSTEM"/>
    <property type="match status" value="1"/>
</dbReference>
<dbReference type="PROSITE" id="PS50887">
    <property type="entry name" value="GGDEF"/>
    <property type="match status" value="1"/>
</dbReference>
<dbReference type="GO" id="GO:0043709">
    <property type="term" value="P:cell adhesion involved in single-species biofilm formation"/>
    <property type="evidence" value="ECO:0007669"/>
    <property type="project" value="TreeGrafter"/>
</dbReference>
<name>A0A963YQQ8_9PROT</name>
<reference evidence="5" key="2">
    <citation type="submission" date="2021-01" db="EMBL/GenBank/DDBJ databases">
        <authorList>
            <person name="Mieszkin S."/>
            <person name="Pouder E."/>
            <person name="Alain K."/>
        </authorList>
    </citation>
    <scope>NUCLEOTIDE SEQUENCE</scope>
    <source>
        <strain evidence="5">HW T2.11</strain>
    </source>
</reference>
<dbReference type="PANTHER" id="PTHR45138:SF9">
    <property type="entry name" value="DIGUANYLATE CYCLASE DGCM-RELATED"/>
    <property type="match status" value="1"/>
</dbReference>
<dbReference type="EMBL" id="JAESVB010000003">
    <property type="protein sequence ID" value="MCB8875212.1"/>
    <property type="molecule type" value="Genomic_DNA"/>
</dbReference>
<dbReference type="EC" id="2.7.7.65" evidence="1"/>
<dbReference type="FunFam" id="3.30.70.270:FF:000001">
    <property type="entry name" value="Diguanylate cyclase domain protein"/>
    <property type="match status" value="1"/>
</dbReference>
<evidence type="ECO:0000256" key="1">
    <source>
        <dbReference type="ARBA" id="ARBA00012528"/>
    </source>
</evidence>
<feature type="transmembrane region" description="Helical" evidence="3">
    <location>
        <begin position="81"/>
        <end position="99"/>
    </location>
</feature>
<dbReference type="AlphaFoldDB" id="A0A963YQQ8"/>
<dbReference type="InterPro" id="IPR043128">
    <property type="entry name" value="Rev_trsase/Diguanyl_cyclase"/>
</dbReference>
<dbReference type="GO" id="GO:0052621">
    <property type="term" value="F:diguanylate cyclase activity"/>
    <property type="evidence" value="ECO:0007669"/>
    <property type="project" value="UniProtKB-EC"/>
</dbReference>
<dbReference type="CDD" id="cd01949">
    <property type="entry name" value="GGDEF"/>
    <property type="match status" value="1"/>
</dbReference>
<keyword evidence="3" id="KW-0472">Membrane</keyword>
<comment type="catalytic activity">
    <reaction evidence="2">
        <text>2 GTP = 3',3'-c-di-GMP + 2 diphosphate</text>
        <dbReference type="Rhea" id="RHEA:24898"/>
        <dbReference type="ChEBI" id="CHEBI:33019"/>
        <dbReference type="ChEBI" id="CHEBI:37565"/>
        <dbReference type="ChEBI" id="CHEBI:58805"/>
        <dbReference type="EC" id="2.7.7.65"/>
    </reaction>
</comment>
<feature type="transmembrane region" description="Helical" evidence="3">
    <location>
        <begin position="175"/>
        <end position="195"/>
    </location>
</feature>
<sequence length="398" mass="42764">MSLVILATCLNYLVIWFQNRQQSALLWMTAGSLISGLAFIVRLTWPGLDGIIFAHPAVLTGLGCVWMGCRSAAGQRPWLPGLPIASAIWLLLACIPGFFEIPSARYAAAYLLAAPLLLLSVSALWPSPIPKRAGRRFVSALLIVIAALCLIWGLLQCVSMVHPIGIGVDLIAVPVSAFAIMGFYLVLSFAFVALLKEQSEWAHGRAAFKDALTGLPNRRHLDESLTRSTGAARRDRRPIAVIMVDVDQFKAYNDRYGHPAGDACLRIVAGCLRDSLPHDLAEVMRYGGEEFTAIIRDTDEIEAMTLAERMRDSVAAAQIPHDGGLVGFVSISLGVAVMAPPYDQTGGIVDGTSLLAAADRALYRAKETGRNRSALFTAADAPDATSLNGRTRISPGLA</sequence>
<evidence type="ECO:0000256" key="2">
    <source>
        <dbReference type="ARBA" id="ARBA00034247"/>
    </source>
</evidence>
<dbReference type="Pfam" id="PF00990">
    <property type="entry name" value="GGDEF"/>
    <property type="match status" value="1"/>
</dbReference>
<proteinExistence type="predicted"/>
<feature type="transmembrane region" description="Helical" evidence="3">
    <location>
        <begin position="105"/>
        <end position="125"/>
    </location>
</feature>
<gene>
    <name evidence="5" type="ORF">ASILVAE211_08480</name>
</gene>
<accession>A0A963YQQ8</accession>